<reference evidence="1" key="1">
    <citation type="submission" date="2006-03" db="EMBL/GenBank/DDBJ databases">
        <authorList>
            <person name="Bowman J."/>
            <person name="Ferriera S."/>
            <person name="Johnson J."/>
            <person name="Kravitz S."/>
            <person name="Halpern A."/>
            <person name="Remington K."/>
            <person name="Beeson K."/>
            <person name="Tran B."/>
            <person name="Rogers Y.-H."/>
            <person name="Friedman R."/>
            <person name="Venter J.C."/>
        </authorList>
    </citation>
    <scope>NUCLEOTIDE SEQUENCE [LARGE SCALE GENOMIC DNA]</scope>
    <source>
        <strain evidence="1">ATCC 700755</strain>
    </source>
</reference>
<evidence type="ECO:0000313" key="1">
    <source>
        <dbReference type="EMBL" id="AFU67352.1"/>
    </source>
</evidence>
<reference evidence="1" key="2">
    <citation type="submission" date="2012-09" db="EMBL/GenBank/DDBJ databases">
        <title>The complete sequence of Psychroflexus torquis an extreme psychrophile from sea-ice that is stimulated by light.</title>
        <authorList>
            <person name="Feng S."/>
            <person name="Powell S.M."/>
            <person name="Bowman J.P."/>
        </authorList>
    </citation>
    <scope>NUCLEOTIDE SEQUENCE [LARGE SCALE GENOMIC DNA]</scope>
    <source>
        <strain evidence="1">ATCC 700755</strain>
    </source>
</reference>
<accession>K4I9Q0</accession>
<dbReference type="EMBL" id="CP003879">
    <property type="protein sequence ID" value="AFU67352.1"/>
    <property type="molecule type" value="Genomic_DNA"/>
</dbReference>
<dbReference type="STRING" id="313595.P700755_000314"/>
<protein>
    <submittedName>
        <fullName evidence="1">Uncharacterized protein</fullName>
    </submittedName>
</protein>
<name>K4I9Q0_PSYTT</name>
<dbReference type="KEGG" id="ptq:P700755_000314"/>
<keyword evidence="2" id="KW-1185">Reference proteome</keyword>
<sequence>MEALLLIQSRALTLAKKVISYFLQINLNFLCKIELGTFLKN</sequence>
<proteinExistence type="predicted"/>
<gene>
    <name evidence="1" type="ordered locus">P700755_000314</name>
</gene>
<dbReference type="AlphaFoldDB" id="K4I9Q0"/>
<evidence type="ECO:0000313" key="2">
    <source>
        <dbReference type="Proteomes" id="UP000008514"/>
    </source>
</evidence>
<organism evidence="1 2">
    <name type="scientific">Psychroflexus torquis (strain ATCC 700755 / CIP 106069 / ACAM 623)</name>
    <dbReference type="NCBI Taxonomy" id="313595"/>
    <lineage>
        <taxon>Bacteria</taxon>
        <taxon>Pseudomonadati</taxon>
        <taxon>Bacteroidota</taxon>
        <taxon>Flavobacteriia</taxon>
        <taxon>Flavobacteriales</taxon>
        <taxon>Flavobacteriaceae</taxon>
        <taxon>Psychroflexus</taxon>
    </lineage>
</organism>
<dbReference type="HOGENOM" id="CLU_3275558_0_0_10"/>
<dbReference type="Proteomes" id="UP000008514">
    <property type="component" value="Chromosome"/>
</dbReference>